<dbReference type="Pfam" id="PF03466">
    <property type="entry name" value="LysR_substrate"/>
    <property type="match status" value="1"/>
</dbReference>
<dbReference type="GO" id="GO:0003700">
    <property type="term" value="F:DNA-binding transcription factor activity"/>
    <property type="evidence" value="ECO:0007669"/>
    <property type="project" value="InterPro"/>
</dbReference>
<dbReference type="PANTHER" id="PTHR30126:SF40">
    <property type="entry name" value="HTH-TYPE TRANSCRIPTIONAL REGULATOR GLTR"/>
    <property type="match status" value="1"/>
</dbReference>
<dbReference type="Gene3D" id="3.40.190.290">
    <property type="match status" value="1"/>
</dbReference>
<keyword evidence="7" id="KW-1185">Reference proteome</keyword>
<evidence type="ECO:0000256" key="3">
    <source>
        <dbReference type="ARBA" id="ARBA00023125"/>
    </source>
</evidence>
<comment type="caution">
    <text evidence="6">The sequence shown here is derived from an EMBL/GenBank/DDBJ whole genome shotgun (WGS) entry which is preliminary data.</text>
</comment>
<dbReference type="SUPFAM" id="SSF46785">
    <property type="entry name" value="Winged helix' DNA-binding domain"/>
    <property type="match status" value="1"/>
</dbReference>
<evidence type="ECO:0000256" key="2">
    <source>
        <dbReference type="ARBA" id="ARBA00023015"/>
    </source>
</evidence>
<dbReference type="AlphaFoldDB" id="A0A4Q2RBY6"/>
<dbReference type="RefSeq" id="WP_129219701.1">
    <property type="nucleotide sequence ID" value="NZ_QYBC01000010.1"/>
</dbReference>
<name>A0A4Q2RBY6_9HYPH</name>
<keyword evidence="3" id="KW-0238">DNA-binding</keyword>
<reference evidence="6 7" key="1">
    <citation type="submission" date="2018-09" db="EMBL/GenBank/DDBJ databases">
        <authorList>
            <person name="Grouzdev D.S."/>
            <person name="Krutkina M.S."/>
        </authorList>
    </citation>
    <scope>NUCLEOTIDE SEQUENCE [LARGE SCALE GENOMIC DNA]</scope>
    <source>
        <strain evidence="6 7">RmlP001</strain>
    </source>
</reference>
<dbReference type="FunFam" id="1.10.10.10:FF:000001">
    <property type="entry name" value="LysR family transcriptional regulator"/>
    <property type="match status" value="1"/>
</dbReference>
<dbReference type="GO" id="GO:0000976">
    <property type="term" value="F:transcription cis-regulatory region binding"/>
    <property type="evidence" value="ECO:0007669"/>
    <property type="project" value="TreeGrafter"/>
</dbReference>
<evidence type="ECO:0000313" key="6">
    <source>
        <dbReference type="EMBL" id="RYB04426.1"/>
    </source>
</evidence>
<keyword evidence="4" id="KW-0804">Transcription</keyword>
<dbReference type="OrthoDB" id="8479357at2"/>
<dbReference type="EMBL" id="QYBC01000010">
    <property type="protein sequence ID" value="RYB04426.1"/>
    <property type="molecule type" value="Genomic_DNA"/>
</dbReference>
<proteinExistence type="inferred from homology"/>
<dbReference type="PROSITE" id="PS50931">
    <property type="entry name" value="HTH_LYSR"/>
    <property type="match status" value="1"/>
</dbReference>
<protein>
    <submittedName>
        <fullName evidence="6">LysR family transcriptional regulator</fullName>
    </submittedName>
</protein>
<dbReference type="InterPro" id="IPR005119">
    <property type="entry name" value="LysR_subst-bd"/>
</dbReference>
<sequence>MNSIELGVFAAVAKAGSIGRAAERLNTVQSNVTQRVRALEERLGVPLFHRSKRGVTLTTAGARLLPYATRIAELLDEARLVTRDGAVPGGELRIGAMETVAAFRLPPILGAYAALYPDVEVTLDTGPTEHLIERVLRRHIDGAFVAGPVAHADLEATEVFDEELVLVTSPRVASVDDLRRDSRRAGKIIAFRAGCSYRQRTEEFLAREGLLGLSRMEIGTLDGMIGCVAAGVGFAILPRAVVGDASTAGRVRLHALPAEIARTTTVFVQRRDTFVTAALRCFLHCATGRGSAALDGDLVGAA</sequence>
<evidence type="ECO:0000256" key="4">
    <source>
        <dbReference type="ARBA" id="ARBA00023163"/>
    </source>
</evidence>
<dbReference type="Gene3D" id="1.10.10.10">
    <property type="entry name" value="Winged helix-like DNA-binding domain superfamily/Winged helix DNA-binding domain"/>
    <property type="match status" value="1"/>
</dbReference>
<comment type="similarity">
    <text evidence="1">Belongs to the LysR transcriptional regulatory family.</text>
</comment>
<dbReference type="InterPro" id="IPR000847">
    <property type="entry name" value="LysR_HTH_N"/>
</dbReference>
<reference evidence="6 7" key="2">
    <citation type="submission" date="2019-02" db="EMBL/GenBank/DDBJ databases">
        <title>'Lichenibacterium ramalinii' gen. nov. sp. nov., 'Lichenibacterium minor' gen. nov. sp. nov.</title>
        <authorList>
            <person name="Pankratov T."/>
        </authorList>
    </citation>
    <scope>NUCLEOTIDE SEQUENCE [LARGE SCALE GENOMIC DNA]</scope>
    <source>
        <strain evidence="6 7">RmlP001</strain>
    </source>
</reference>
<dbReference type="PRINTS" id="PR00039">
    <property type="entry name" value="HTHLYSR"/>
</dbReference>
<keyword evidence="2" id="KW-0805">Transcription regulation</keyword>
<dbReference type="CDD" id="cd08442">
    <property type="entry name" value="PBP2_YofA_SoxR_like"/>
    <property type="match status" value="1"/>
</dbReference>
<dbReference type="SUPFAM" id="SSF53850">
    <property type="entry name" value="Periplasmic binding protein-like II"/>
    <property type="match status" value="1"/>
</dbReference>
<evidence type="ECO:0000313" key="7">
    <source>
        <dbReference type="Proteomes" id="UP000289411"/>
    </source>
</evidence>
<accession>A0A4Q2RBY6</accession>
<evidence type="ECO:0000256" key="1">
    <source>
        <dbReference type="ARBA" id="ARBA00009437"/>
    </source>
</evidence>
<dbReference type="Proteomes" id="UP000289411">
    <property type="component" value="Unassembled WGS sequence"/>
</dbReference>
<organism evidence="6 7">
    <name type="scientific">Lichenibacterium ramalinae</name>
    <dbReference type="NCBI Taxonomy" id="2316527"/>
    <lineage>
        <taxon>Bacteria</taxon>
        <taxon>Pseudomonadati</taxon>
        <taxon>Pseudomonadota</taxon>
        <taxon>Alphaproteobacteria</taxon>
        <taxon>Hyphomicrobiales</taxon>
        <taxon>Lichenihabitantaceae</taxon>
        <taxon>Lichenibacterium</taxon>
    </lineage>
</organism>
<gene>
    <name evidence="6" type="ORF">D3272_13380</name>
</gene>
<dbReference type="InterPro" id="IPR036388">
    <property type="entry name" value="WH-like_DNA-bd_sf"/>
</dbReference>
<evidence type="ECO:0000259" key="5">
    <source>
        <dbReference type="PROSITE" id="PS50931"/>
    </source>
</evidence>
<feature type="domain" description="HTH lysR-type" evidence="5">
    <location>
        <begin position="1"/>
        <end position="58"/>
    </location>
</feature>
<dbReference type="PANTHER" id="PTHR30126">
    <property type="entry name" value="HTH-TYPE TRANSCRIPTIONAL REGULATOR"/>
    <property type="match status" value="1"/>
</dbReference>
<dbReference type="Pfam" id="PF00126">
    <property type="entry name" value="HTH_1"/>
    <property type="match status" value="1"/>
</dbReference>
<dbReference type="InterPro" id="IPR036390">
    <property type="entry name" value="WH_DNA-bd_sf"/>
</dbReference>